<dbReference type="InterPro" id="IPR050248">
    <property type="entry name" value="Polysacc_deacetylase_ArnD"/>
</dbReference>
<dbReference type="CDD" id="cd10917">
    <property type="entry name" value="CE4_NodB_like_6s_7s"/>
    <property type="match status" value="1"/>
</dbReference>
<evidence type="ECO:0000313" key="2">
    <source>
        <dbReference type="EMBL" id="GIG41694.1"/>
    </source>
</evidence>
<dbReference type="PROSITE" id="PS51677">
    <property type="entry name" value="NODB"/>
    <property type="match status" value="1"/>
</dbReference>
<gene>
    <name evidence="2" type="ORF">Cph01nite_34560</name>
</gene>
<dbReference type="InterPro" id="IPR002509">
    <property type="entry name" value="NODB_dom"/>
</dbReference>
<dbReference type="Pfam" id="PF01522">
    <property type="entry name" value="Polysacc_deac_1"/>
    <property type="match status" value="1"/>
</dbReference>
<dbReference type="PANTHER" id="PTHR10587">
    <property type="entry name" value="GLYCOSYL TRANSFERASE-RELATED"/>
    <property type="match status" value="1"/>
</dbReference>
<keyword evidence="3" id="KW-1185">Reference proteome</keyword>
<dbReference type="PANTHER" id="PTHR10587:SF137">
    <property type="entry name" value="4-DEOXY-4-FORMAMIDO-L-ARABINOSE-PHOSPHOUNDECAPRENOL DEFORMYLASE ARND-RELATED"/>
    <property type="match status" value="1"/>
</dbReference>
<feature type="domain" description="NodB homology" evidence="1">
    <location>
        <begin position="21"/>
        <end position="201"/>
    </location>
</feature>
<accession>A0ABQ4DQU1</accession>
<dbReference type="EMBL" id="BONP01000034">
    <property type="protein sequence ID" value="GIG41694.1"/>
    <property type="molecule type" value="Genomic_DNA"/>
</dbReference>
<reference evidence="2 3" key="1">
    <citation type="submission" date="2021-01" db="EMBL/GenBank/DDBJ databases">
        <title>Whole genome shotgun sequence of Cellulomonas phragmiteti NBRC 110785.</title>
        <authorList>
            <person name="Komaki H."/>
            <person name="Tamura T."/>
        </authorList>
    </citation>
    <scope>NUCLEOTIDE SEQUENCE [LARGE SCALE GENOMIC DNA]</scope>
    <source>
        <strain evidence="2 3">NBRC 110785</strain>
    </source>
</reference>
<name>A0ABQ4DQU1_9CELL</name>
<dbReference type="RefSeq" id="WP_239069345.1">
    <property type="nucleotide sequence ID" value="NZ_BONP01000034.1"/>
</dbReference>
<dbReference type="SUPFAM" id="SSF88713">
    <property type="entry name" value="Glycoside hydrolase/deacetylase"/>
    <property type="match status" value="1"/>
</dbReference>
<proteinExistence type="predicted"/>
<evidence type="ECO:0000313" key="3">
    <source>
        <dbReference type="Proteomes" id="UP000614741"/>
    </source>
</evidence>
<organism evidence="2 3">
    <name type="scientific">Cellulomonas phragmiteti</name>
    <dbReference type="NCBI Taxonomy" id="478780"/>
    <lineage>
        <taxon>Bacteria</taxon>
        <taxon>Bacillati</taxon>
        <taxon>Actinomycetota</taxon>
        <taxon>Actinomycetes</taxon>
        <taxon>Micrococcales</taxon>
        <taxon>Cellulomonadaceae</taxon>
        <taxon>Cellulomonas</taxon>
    </lineage>
</organism>
<dbReference type="Gene3D" id="3.20.20.370">
    <property type="entry name" value="Glycoside hydrolase/deacetylase"/>
    <property type="match status" value="1"/>
</dbReference>
<sequence length="210" mass="22674">MERTPTDPDVIRHVATGPASPTVALTFDDGPWPPHTADLLDLLDRERVRAVFCLVGVQVEAHPDLVRRTVAAGHVLANHSYRHDDLGEWEPDAVRADLQRTLDAIHAVVPGVPVPLFRAPFGRWGRTVGVAADLGMRALEWQLAVEDWDPAPPADVLVERLGGVEPGGVVLLHDGGGDRSATVEAVARVIPTLRAAGWTFTVPPAHPARR</sequence>
<protein>
    <submittedName>
        <fullName evidence="2">Chitooligosaccharide deacetylase NodB</fullName>
    </submittedName>
</protein>
<dbReference type="Proteomes" id="UP000614741">
    <property type="component" value="Unassembled WGS sequence"/>
</dbReference>
<evidence type="ECO:0000259" key="1">
    <source>
        <dbReference type="PROSITE" id="PS51677"/>
    </source>
</evidence>
<comment type="caution">
    <text evidence="2">The sequence shown here is derived from an EMBL/GenBank/DDBJ whole genome shotgun (WGS) entry which is preliminary data.</text>
</comment>
<dbReference type="InterPro" id="IPR011330">
    <property type="entry name" value="Glyco_hydro/deAcase_b/a-brl"/>
</dbReference>